<sequence length="140" mass="15238">MPPVRPAASFWGSILQPVADGAAQHSGASTNIFQKMRTQEMSQQATHLINKALLLLDRGEFERALECLGQATGEAERAGSAVGLVRALVIQGVVLREQGRAEGANSLLERALAVELDEDQQEMLDYELQRARDLLDARQG</sequence>
<evidence type="ECO:0008006" key="3">
    <source>
        <dbReference type="Google" id="ProtNLM"/>
    </source>
</evidence>
<reference evidence="1" key="1">
    <citation type="journal article" date="2014" name="Int. J. Syst. Evol. Microbiol.">
        <title>Complete genome sequence of Corynebacterium casei LMG S-19264T (=DSM 44701T), isolated from a smear-ripened cheese.</title>
        <authorList>
            <consortium name="US DOE Joint Genome Institute (JGI-PGF)"/>
            <person name="Walter F."/>
            <person name="Albersmeier A."/>
            <person name="Kalinowski J."/>
            <person name="Ruckert C."/>
        </authorList>
    </citation>
    <scope>NUCLEOTIDE SEQUENCE</scope>
    <source>
        <strain evidence="1">JCM 13306</strain>
    </source>
</reference>
<dbReference type="InterPro" id="IPR011990">
    <property type="entry name" value="TPR-like_helical_dom_sf"/>
</dbReference>
<dbReference type="SUPFAM" id="SSF48452">
    <property type="entry name" value="TPR-like"/>
    <property type="match status" value="1"/>
</dbReference>
<protein>
    <recommendedName>
        <fullName evidence="3">Tetratricopeptide repeat protein</fullName>
    </recommendedName>
</protein>
<name>A0A919F7I5_9XANT</name>
<dbReference type="Proteomes" id="UP000623958">
    <property type="component" value="Unassembled WGS sequence"/>
</dbReference>
<gene>
    <name evidence="1" type="ORF">GCM10009090_13630</name>
</gene>
<accession>A0A919F7I5</accession>
<reference evidence="1" key="2">
    <citation type="submission" date="2020-09" db="EMBL/GenBank/DDBJ databases">
        <authorList>
            <person name="Sun Q."/>
            <person name="Ohkuma M."/>
        </authorList>
    </citation>
    <scope>NUCLEOTIDE SEQUENCE</scope>
    <source>
        <strain evidence="1">JCM 13306</strain>
    </source>
</reference>
<dbReference type="EMBL" id="BNBA01000008">
    <property type="protein sequence ID" value="GHH51405.1"/>
    <property type="molecule type" value="Genomic_DNA"/>
</dbReference>
<comment type="caution">
    <text evidence="1">The sequence shown here is derived from an EMBL/GenBank/DDBJ whole genome shotgun (WGS) entry which is preliminary data.</text>
</comment>
<evidence type="ECO:0000313" key="1">
    <source>
        <dbReference type="EMBL" id="GHH51405.1"/>
    </source>
</evidence>
<keyword evidence="2" id="KW-1185">Reference proteome</keyword>
<evidence type="ECO:0000313" key="2">
    <source>
        <dbReference type="Proteomes" id="UP000623958"/>
    </source>
</evidence>
<dbReference type="AlphaFoldDB" id="A0A919F7I5"/>
<dbReference type="Gene3D" id="1.25.40.10">
    <property type="entry name" value="Tetratricopeptide repeat domain"/>
    <property type="match status" value="1"/>
</dbReference>
<proteinExistence type="predicted"/>
<organism evidence="1 2">
    <name type="scientific">Xanthomonas boreopolis</name>
    <dbReference type="NCBI Taxonomy" id="86183"/>
    <lineage>
        <taxon>Bacteria</taxon>
        <taxon>Pseudomonadati</taxon>
        <taxon>Pseudomonadota</taxon>
        <taxon>Gammaproteobacteria</taxon>
        <taxon>Lysobacterales</taxon>
        <taxon>Lysobacteraceae</taxon>
        <taxon>Xanthomonas</taxon>
    </lineage>
</organism>